<reference evidence="1 2" key="1">
    <citation type="journal article" date="2019" name="Commun. Biol.">
        <title>The bagworm genome reveals a unique fibroin gene that provides high tensile strength.</title>
        <authorList>
            <person name="Kono N."/>
            <person name="Nakamura H."/>
            <person name="Ohtoshi R."/>
            <person name="Tomita M."/>
            <person name="Numata K."/>
            <person name="Arakawa K."/>
        </authorList>
    </citation>
    <scope>NUCLEOTIDE SEQUENCE [LARGE SCALE GENOMIC DNA]</scope>
</reference>
<keyword evidence="2" id="KW-1185">Reference proteome</keyword>
<evidence type="ECO:0000313" key="1">
    <source>
        <dbReference type="EMBL" id="GBP51080.1"/>
    </source>
</evidence>
<comment type="caution">
    <text evidence="1">The sequence shown here is derived from an EMBL/GenBank/DDBJ whole genome shotgun (WGS) entry which is preliminary data.</text>
</comment>
<organism evidence="1 2">
    <name type="scientific">Eumeta variegata</name>
    <name type="common">Bagworm moth</name>
    <name type="synonym">Eumeta japonica</name>
    <dbReference type="NCBI Taxonomy" id="151549"/>
    <lineage>
        <taxon>Eukaryota</taxon>
        <taxon>Metazoa</taxon>
        <taxon>Ecdysozoa</taxon>
        <taxon>Arthropoda</taxon>
        <taxon>Hexapoda</taxon>
        <taxon>Insecta</taxon>
        <taxon>Pterygota</taxon>
        <taxon>Neoptera</taxon>
        <taxon>Endopterygota</taxon>
        <taxon>Lepidoptera</taxon>
        <taxon>Glossata</taxon>
        <taxon>Ditrysia</taxon>
        <taxon>Tineoidea</taxon>
        <taxon>Psychidae</taxon>
        <taxon>Oiketicinae</taxon>
        <taxon>Eumeta</taxon>
    </lineage>
</organism>
<dbReference type="AlphaFoldDB" id="A0A4C1WJQ7"/>
<dbReference type="Proteomes" id="UP000299102">
    <property type="component" value="Unassembled WGS sequence"/>
</dbReference>
<sequence>MVRNTRKNRSDRGSSGAGTFTVTAIGRIDRPKRQRHNTTTVVFDTLTALRLYAPPGPAFVYDPGPILDSAPRPAFNFDPVGSHNSDLDEAGGKQFLHLLYFDLNQAPDPDANPINFGPSLSISFSIPVLALDSAPRPVFDSDTALPV</sequence>
<dbReference type="EMBL" id="BGZK01000573">
    <property type="protein sequence ID" value="GBP51080.1"/>
    <property type="molecule type" value="Genomic_DNA"/>
</dbReference>
<proteinExistence type="predicted"/>
<gene>
    <name evidence="1" type="ORF">EVAR_87657_1</name>
</gene>
<name>A0A4C1WJQ7_EUMVA</name>
<protein>
    <submittedName>
        <fullName evidence="1">Uncharacterized protein</fullName>
    </submittedName>
</protein>
<accession>A0A4C1WJQ7</accession>
<evidence type="ECO:0000313" key="2">
    <source>
        <dbReference type="Proteomes" id="UP000299102"/>
    </source>
</evidence>